<evidence type="ECO:0000313" key="2">
    <source>
        <dbReference type="Proteomes" id="UP000004633"/>
    </source>
</evidence>
<sequence>MKKNAERQLFSSVIAFLTLRHHMPVVFLEEKPCPNTDALQIGTTELPFSVKSRATSTFRRRDVQVLHGFDSAAHAEAYLSSAMFSDDVVIGLKPYLNAAPDIRIYTVA</sequence>
<dbReference type="Proteomes" id="UP000004633">
    <property type="component" value="Unassembled WGS sequence"/>
</dbReference>
<dbReference type="HOGENOM" id="CLU_2219752_0_0_9"/>
<keyword evidence="2" id="KW-1185">Reference proteome</keyword>
<dbReference type="EMBL" id="AECV01000009">
    <property type="protein sequence ID" value="EFW30074.1"/>
    <property type="molecule type" value="Genomic_DNA"/>
</dbReference>
<protein>
    <submittedName>
        <fullName evidence="1">Uncharacterized protein</fullName>
    </submittedName>
</protein>
<proteinExistence type="predicted"/>
<dbReference type="AlphaFoldDB" id="E7N153"/>
<organism evidence="1 2">
    <name type="scientific">Selenomonas artemidis F0399</name>
    <dbReference type="NCBI Taxonomy" id="749551"/>
    <lineage>
        <taxon>Bacteria</taxon>
        <taxon>Bacillati</taxon>
        <taxon>Bacillota</taxon>
        <taxon>Negativicutes</taxon>
        <taxon>Selenomonadales</taxon>
        <taxon>Selenomonadaceae</taxon>
        <taxon>Selenomonas</taxon>
    </lineage>
</organism>
<comment type="caution">
    <text evidence="1">The sequence shown here is derived from an EMBL/GenBank/DDBJ whole genome shotgun (WGS) entry which is preliminary data.</text>
</comment>
<name>E7N153_9FIRM</name>
<accession>E7N153</accession>
<reference evidence="1 2" key="1">
    <citation type="submission" date="2010-08" db="EMBL/GenBank/DDBJ databases">
        <authorList>
            <person name="Weinstock G."/>
            <person name="Sodergren E."/>
            <person name="Clifton S."/>
            <person name="Fulton L."/>
            <person name="Fulton B."/>
            <person name="Courtney L."/>
            <person name="Fronick C."/>
            <person name="Harrison M."/>
            <person name="Strong C."/>
            <person name="Farmer C."/>
            <person name="Delahaunty K."/>
            <person name="Markovic C."/>
            <person name="Hall O."/>
            <person name="Minx P."/>
            <person name="Tomlinson C."/>
            <person name="Mitreva M."/>
            <person name="Hou S."/>
            <person name="Chen J."/>
            <person name="Wollam A."/>
            <person name="Pepin K.H."/>
            <person name="Johnson M."/>
            <person name="Bhonagiri V."/>
            <person name="Zhang X."/>
            <person name="Suruliraj S."/>
            <person name="Warren W."/>
            <person name="Chinwalla A."/>
            <person name="Mardis E.R."/>
            <person name="Wilson R.K."/>
        </authorList>
    </citation>
    <scope>NUCLEOTIDE SEQUENCE [LARGE SCALE GENOMIC DNA]</scope>
    <source>
        <strain evidence="1 2">F0399</strain>
    </source>
</reference>
<dbReference type="STRING" id="749551.HMPREF9555_00704"/>
<evidence type="ECO:0000313" key="1">
    <source>
        <dbReference type="EMBL" id="EFW30074.1"/>
    </source>
</evidence>
<gene>
    <name evidence="1" type="ORF">HMPREF9555_00704</name>
</gene>